<dbReference type="CDD" id="cd01647">
    <property type="entry name" value="RT_LTR"/>
    <property type="match status" value="1"/>
</dbReference>
<keyword evidence="7 12" id="KW-0695">RNA-directed DNA polymerase</keyword>
<feature type="region of interest" description="Disordered" evidence="9">
    <location>
        <begin position="1063"/>
        <end position="1086"/>
    </location>
</feature>
<sequence length="2136" mass="243985">MEAHIGTLEAQVRTLQTQHDRMELQRHQACDMVTSAFGRIHALKARDQTRPDDLEDTDTSMALGLYFYLKMPPKKTTTPMIDDAIKQLIAQGVTDALAEYAANKGGDNGDDSHDSRNGERRHVPTTCSVMASKPKTMQEAIEFATELMDQKIRTFADRQAENKKKLDDNTRNTQTQQQPFKKQNVTRVYTVGPDDKKEYGGSLPLCPKCNYHHKGQCAPRCKNYKKVSHLARDYRSFAANANANNQRNSRANQRVVTCFECRVQGHYKRDFLKLKNKNHGNQAGNGNAQARAYVVSTARTNPNSNVVTGTFLLNNRYASILFDTGADRSSVSTTFSSILNIIPTTLVHGYDVELPDGKIITVSTIIRGCTLNFLNYPFNIDLILIELGSFHVIIGMDWLTKYHAIIVCDEKIVRTSFENEILIVRGNRSNNGHESRLNIILCTKTQKYLPKGCHVFLAHITIKKVEDKSEEKRLEDAPYRLAPSEMKELSDQLASNNMKSILRLGAVLMKNEKVIAYASRQLKTHEKNYMTRDLDLGAVKELNMRQRRWLELLSDYDCEIRYHPRKANIVADTLSRKEQINPLRVRALVMTICLDLLMQILNAQIKAMKPKNFKAEDVGGMIKKGKLDNPKQKRLESPADEILCLRNRSWLPCFDRLTKSTHFFSMKENDSVEKLTRLYLKEVVTRHGIAVLILCDHDVIILALKLLHFRNFMVVSVVHLYAGPRHKPLEFQVRDKVMLKVSPWNSKREKLNPRYIGPFKVLAKVGTIAYRLKLPQQLSRVHSTFHVSNLKKCLSDEPLAILLDEIHIDDKLYFVEEPVKIMDHKVKWLKQRYIPIIKVRWNSRRGPELTWEREDQFRKKYRHLFKKTTPSTNDSAQDSSLDSSSEASSDFHSDASSDSSSRHSLSNHSSLDLPSTSAGPSRKRCRSPMTPVPALPPVSRALPPVRADLIPSPKRVKDSGYLANVEVDPRETSLRDDVWDRRIDARIVVEAVDREESEMGTKGLVEVRVERVTLPMMLEDTPEPAQGERAVECTIVGVESAVTALSERITEFERDNRRLRGTASVESQRVDRLQRGMSPSMTHEEVEELVARRVAEETEAREAAMNFEPLNENGDEQEGENGGNGNEGNEGNKNGGNKGNGDGGNGENRNGNKNRNHGMNYRGFMPVARECTFQDFLKCKLHNFSGTKGVVGLTSWFEKMETVFNISNCPSKMVPDEEDRVKRFIGGLPDNIQGNNVARAYTARNNKKRGYTGPYPLCNKCRYHHVGPCTVRCGNCKKVRHLTRDYTATVAPNTQRAPVGNQQGIICYGCGRPRHFRKDCPKLRNQNRRNQTRNRIRNKTGNQTGGKEATATAYAIGGGVTNPDSNVVTGLLGHPFDIDLMPIELGSFDIIIGMDWLAKYHVLIFYDEKVVRIPYGDEVLIIRGDIFDDESKLNIISCTRTHKYIQKGCQVYLVQVTSKKAEDKSEEKRLEDVPIIREFPEDLNGLPPARQVKFQIDLVLGTAPVARALYRLAPAKMQELSTQLQELSNRGFIRPSSSPWGAPVLFVKKKDGSFWMCIDYRKLNKLTVKNRYPLLRIDDLFNQLQGSRVYSKIDLRSGDHQLRVREEDIPKTAFRTCYGHCEFQEIPFGLTNVPAVFMDLMNWVCKPYLDRFVIVFIDDILIYSKSRKEHEGYLKLILKLLKEEELYVKFLKCEFWLSKVQFLSHVIDSEGIHVDPAKIESIKDWALPKTPTEIHHILRASHKGLGSVLMQKKKVIAYASRQLKVYEKNNTTHDLELGAVVFALKMWRHYLYGTKCVVFTDHKSFQHILNQKELNMRQRCWLELLSDYEHEIRYHPGKANMVADALSRKKKSKLLRVRALVMTIGLNLPKQILSAQSESRKEENFINEDLHGMINKLEPRADETLYNTLEKLTRQYLKEVVSRHGVPVSIISDRDGKSMSHFWKSLNKALGTRLDISTAYHTETDGQSERTILTLEDMLRACVLDFGKGDKVMLKVSPWKGVICFGKRGKLNPRYIGPFKIIAKVGTTTYRLELPEKLSRVHSTFHVSNLKKCLADEPLAIPLDEIHVDDKLHFVKEPVEIMDCEVKRFKQSCISIVKVRWNSRRGPEFTWEREDQMQNKYPHLFTNSAPVVEVTS</sequence>
<dbReference type="PROSITE" id="PS00141">
    <property type="entry name" value="ASP_PROTEASE"/>
    <property type="match status" value="1"/>
</dbReference>
<keyword evidence="4" id="KW-0540">Nuclease</keyword>
<dbReference type="SMART" id="SM00343">
    <property type="entry name" value="ZnF_C2HC"/>
    <property type="match status" value="3"/>
</dbReference>
<dbReference type="Gene3D" id="3.10.10.10">
    <property type="entry name" value="HIV Type 1 Reverse Transcriptase, subunit A, domain 1"/>
    <property type="match status" value="1"/>
</dbReference>
<dbReference type="SUPFAM" id="SSF57756">
    <property type="entry name" value="Retrovirus zinc finger-like domains"/>
    <property type="match status" value="1"/>
</dbReference>
<evidence type="ECO:0000256" key="4">
    <source>
        <dbReference type="ARBA" id="ARBA00022722"/>
    </source>
</evidence>
<dbReference type="InterPro" id="IPR021109">
    <property type="entry name" value="Peptidase_aspartic_dom_sf"/>
</dbReference>
<reference evidence="12" key="1">
    <citation type="journal article" date="2019" name="Sci. Rep.">
        <title>Draft genome of Tanacetum cinerariifolium, the natural source of mosquito coil.</title>
        <authorList>
            <person name="Yamashiro T."/>
            <person name="Shiraishi A."/>
            <person name="Satake H."/>
            <person name="Nakayama K."/>
        </authorList>
    </citation>
    <scope>NUCLEOTIDE SEQUENCE</scope>
</reference>
<keyword evidence="3" id="KW-0548">Nucleotidyltransferase</keyword>
<feature type="compositionally biased region" description="Low complexity" evidence="9">
    <location>
        <begin position="896"/>
        <end position="915"/>
    </location>
</feature>
<keyword evidence="8" id="KW-0863">Zinc-finger</keyword>
<dbReference type="InterPro" id="IPR043502">
    <property type="entry name" value="DNA/RNA_pol_sf"/>
</dbReference>
<dbReference type="GO" id="GO:0003964">
    <property type="term" value="F:RNA-directed DNA polymerase activity"/>
    <property type="evidence" value="ECO:0007669"/>
    <property type="project" value="UniProtKB-KW"/>
</dbReference>
<accession>A0A6L2JRE0</accession>
<dbReference type="Gene3D" id="3.30.420.10">
    <property type="entry name" value="Ribonuclease H-like superfamily/Ribonuclease H"/>
    <property type="match status" value="1"/>
</dbReference>
<feature type="domain" description="Reverse transcriptase" evidence="11">
    <location>
        <begin position="1528"/>
        <end position="1707"/>
    </location>
</feature>
<evidence type="ECO:0000256" key="1">
    <source>
        <dbReference type="ARBA" id="ARBA00012493"/>
    </source>
</evidence>
<evidence type="ECO:0000256" key="6">
    <source>
        <dbReference type="ARBA" id="ARBA00022801"/>
    </source>
</evidence>
<dbReference type="GO" id="GO:0003676">
    <property type="term" value="F:nucleic acid binding"/>
    <property type="evidence" value="ECO:0007669"/>
    <property type="project" value="InterPro"/>
</dbReference>
<name>A0A6L2JRE0_TANCI</name>
<feature type="compositionally biased region" description="Low complexity" evidence="9">
    <location>
        <begin position="874"/>
        <end position="888"/>
    </location>
</feature>
<dbReference type="CDD" id="cd09274">
    <property type="entry name" value="RNase_HI_RT_Ty3"/>
    <property type="match status" value="1"/>
</dbReference>
<dbReference type="EC" id="2.7.7.49" evidence="1"/>
<evidence type="ECO:0000256" key="2">
    <source>
        <dbReference type="ARBA" id="ARBA00022679"/>
    </source>
</evidence>
<dbReference type="InterPro" id="IPR036397">
    <property type="entry name" value="RNaseH_sf"/>
</dbReference>
<dbReference type="CDD" id="cd00303">
    <property type="entry name" value="retropepsin_like"/>
    <property type="match status" value="1"/>
</dbReference>
<gene>
    <name evidence="12" type="ORF">Tci_011521</name>
</gene>
<dbReference type="InterPro" id="IPR001878">
    <property type="entry name" value="Znf_CCHC"/>
</dbReference>
<evidence type="ECO:0000256" key="8">
    <source>
        <dbReference type="PROSITE-ProRule" id="PRU00047"/>
    </source>
</evidence>
<feature type="compositionally biased region" description="Gly residues" evidence="9">
    <location>
        <begin position="1120"/>
        <end position="1146"/>
    </location>
</feature>
<dbReference type="Pfam" id="PF17917">
    <property type="entry name" value="RT_RNaseH"/>
    <property type="match status" value="1"/>
</dbReference>
<dbReference type="GO" id="GO:0006508">
    <property type="term" value="P:proteolysis"/>
    <property type="evidence" value="ECO:0007669"/>
    <property type="project" value="InterPro"/>
</dbReference>
<evidence type="ECO:0000259" key="11">
    <source>
        <dbReference type="PROSITE" id="PS50878"/>
    </source>
</evidence>
<dbReference type="Gene3D" id="4.10.60.10">
    <property type="entry name" value="Zinc finger, CCHC-type"/>
    <property type="match status" value="1"/>
</dbReference>
<dbReference type="EMBL" id="BKCJ010001188">
    <property type="protein sequence ID" value="GEU39543.1"/>
    <property type="molecule type" value="Genomic_DNA"/>
</dbReference>
<comment type="caution">
    <text evidence="12">The sequence shown here is derived from an EMBL/GenBank/DDBJ whole genome shotgun (WGS) entry which is preliminary data.</text>
</comment>
<feature type="region of interest" description="Disordered" evidence="9">
    <location>
        <begin position="160"/>
        <end position="180"/>
    </location>
</feature>
<dbReference type="PANTHER" id="PTHR37984:SF5">
    <property type="entry name" value="PROTEIN NYNRIN-LIKE"/>
    <property type="match status" value="1"/>
</dbReference>
<dbReference type="SUPFAM" id="SSF56672">
    <property type="entry name" value="DNA/RNA polymerases"/>
    <property type="match status" value="2"/>
</dbReference>
<dbReference type="InterPro" id="IPR036875">
    <property type="entry name" value="Znf_CCHC_sf"/>
</dbReference>
<evidence type="ECO:0000256" key="7">
    <source>
        <dbReference type="ARBA" id="ARBA00022918"/>
    </source>
</evidence>
<dbReference type="InterPro" id="IPR056924">
    <property type="entry name" value="SH3_Tf2-1"/>
</dbReference>
<dbReference type="PROSITE" id="PS50158">
    <property type="entry name" value="ZF_CCHC"/>
    <property type="match status" value="1"/>
</dbReference>
<feature type="region of interest" description="Disordered" evidence="9">
    <location>
        <begin position="102"/>
        <end position="123"/>
    </location>
</feature>
<evidence type="ECO:0000256" key="9">
    <source>
        <dbReference type="SAM" id="MobiDB-lite"/>
    </source>
</evidence>
<feature type="region of interest" description="Disordered" evidence="9">
    <location>
        <begin position="1103"/>
        <end position="1158"/>
    </location>
</feature>
<dbReference type="Pfam" id="PF00078">
    <property type="entry name" value="RVT_1"/>
    <property type="match status" value="1"/>
</dbReference>
<dbReference type="Pfam" id="PF24626">
    <property type="entry name" value="SH3_Tf2-1"/>
    <property type="match status" value="2"/>
</dbReference>
<dbReference type="PROSITE" id="PS50878">
    <property type="entry name" value="RT_POL"/>
    <property type="match status" value="1"/>
</dbReference>
<dbReference type="InterPro" id="IPR043128">
    <property type="entry name" value="Rev_trsase/Diguanyl_cyclase"/>
</dbReference>
<keyword evidence="8" id="KW-0479">Metal-binding</keyword>
<feature type="domain" description="CCHC-type" evidence="10">
    <location>
        <begin position="1307"/>
        <end position="1322"/>
    </location>
</feature>
<feature type="compositionally biased region" description="Basic and acidic residues" evidence="9">
    <location>
        <begin position="160"/>
        <end position="170"/>
    </location>
</feature>
<dbReference type="Gene3D" id="3.30.70.270">
    <property type="match status" value="1"/>
</dbReference>
<keyword evidence="6" id="KW-0378">Hydrolase</keyword>
<feature type="compositionally biased region" description="Basic and acidic residues" evidence="9">
    <location>
        <begin position="110"/>
        <end position="122"/>
    </location>
</feature>
<dbReference type="InterPro" id="IPR050951">
    <property type="entry name" value="Retrovirus_Pol_polyprotein"/>
</dbReference>
<organism evidence="12">
    <name type="scientific">Tanacetum cinerariifolium</name>
    <name type="common">Dalmatian daisy</name>
    <name type="synonym">Chrysanthemum cinerariifolium</name>
    <dbReference type="NCBI Taxonomy" id="118510"/>
    <lineage>
        <taxon>Eukaryota</taxon>
        <taxon>Viridiplantae</taxon>
        <taxon>Streptophyta</taxon>
        <taxon>Embryophyta</taxon>
        <taxon>Tracheophyta</taxon>
        <taxon>Spermatophyta</taxon>
        <taxon>Magnoliopsida</taxon>
        <taxon>eudicotyledons</taxon>
        <taxon>Gunneridae</taxon>
        <taxon>Pentapetalae</taxon>
        <taxon>asterids</taxon>
        <taxon>campanulids</taxon>
        <taxon>Asterales</taxon>
        <taxon>Asteraceae</taxon>
        <taxon>Asteroideae</taxon>
        <taxon>Anthemideae</taxon>
        <taxon>Anthemidinae</taxon>
        <taxon>Tanacetum</taxon>
    </lineage>
</organism>
<dbReference type="SUPFAM" id="SSF53098">
    <property type="entry name" value="Ribonuclease H-like"/>
    <property type="match status" value="1"/>
</dbReference>
<feature type="region of interest" description="Disordered" evidence="9">
    <location>
        <begin position="868"/>
        <end position="939"/>
    </location>
</feature>
<proteinExistence type="predicted"/>
<evidence type="ECO:0000313" key="12">
    <source>
        <dbReference type="EMBL" id="GEU39543.1"/>
    </source>
</evidence>
<keyword evidence="5" id="KW-0255">Endonuclease</keyword>
<evidence type="ECO:0000256" key="5">
    <source>
        <dbReference type="ARBA" id="ARBA00022759"/>
    </source>
</evidence>
<dbReference type="InterPro" id="IPR012337">
    <property type="entry name" value="RNaseH-like_sf"/>
</dbReference>
<dbReference type="InterPro" id="IPR041373">
    <property type="entry name" value="RT_RNaseH"/>
</dbReference>
<dbReference type="GO" id="GO:0008270">
    <property type="term" value="F:zinc ion binding"/>
    <property type="evidence" value="ECO:0007669"/>
    <property type="project" value="UniProtKB-KW"/>
</dbReference>
<dbReference type="Gene3D" id="2.40.70.10">
    <property type="entry name" value="Acid Proteases"/>
    <property type="match status" value="2"/>
</dbReference>
<evidence type="ECO:0000256" key="3">
    <source>
        <dbReference type="ARBA" id="ARBA00022695"/>
    </source>
</evidence>
<dbReference type="Pfam" id="PF08284">
    <property type="entry name" value="RVP_2"/>
    <property type="match status" value="2"/>
</dbReference>
<dbReference type="GO" id="GO:0004190">
    <property type="term" value="F:aspartic-type endopeptidase activity"/>
    <property type="evidence" value="ECO:0007669"/>
    <property type="project" value="InterPro"/>
</dbReference>
<evidence type="ECO:0000259" key="10">
    <source>
        <dbReference type="PROSITE" id="PS50158"/>
    </source>
</evidence>
<dbReference type="SUPFAM" id="SSF50630">
    <property type="entry name" value="Acid proteases"/>
    <property type="match status" value="1"/>
</dbReference>
<keyword evidence="2" id="KW-0808">Transferase</keyword>
<protein>
    <recommendedName>
        <fullName evidence="1">RNA-directed DNA polymerase</fullName>
        <ecNumber evidence="1">2.7.7.49</ecNumber>
    </recommendedName>
</protein>
<dbReference type="PANTHER" id="PTHR37984">
    <property type="entry name" value="PROTEIN CBG26694"/>
    <property type="match status" value="1"/>
</dbReference>
<keyword evidence="8" id="KW-0862">Zinc</keyword>
<dbReference type="InterPro" id="IPR001969">
    <property type="entry name" value="Aspartic_peptidase_AS"/>
</dbReference>
<dbReference type="GO" id="GO:0004519">
    <property type="term" value="F:endonuclease activity"/>
    <property type="evidence" value="ECO:0007669"/>
    <property type="project" value="UniProtKB-KW"/>
</dbReference>
<dbReference type="InterPro" id="IPR000477">
    <property type="entry name" value="RT_dom"/>
</dbReference>